<feature type="transmembrane region" description="Helical" evidence="10">
    <location>
        <begin position="54"/>
        <end position="77"/>
    </location>
</feature>
<feature type="transmembrane region" description="Helical" evidence="10">
    <location>
        <begin position="6"/>
        <end position="25"/>
    </location>
</feature>
<keyword evidence="3 10" id="KW-0813">Transport</keyword>
<dbReference type="AlphaFoldDB" id="A0A9D3AZQ2"/>
<gene>
    <name evidence="11" type="ORF">SPSYN_00883</name>
</gene>
<dbReference type="GO" id="GO:0043952">
    <property type="term" value="P:protein transport by the Sec complex"/>
    <property type="evidence" value="ECO:0007669"/>
    <property type="project" value="TreeGrafter"/>
</dbReference>
<keyword evidence="4 10" id="KW-1003">Cell membrane</keyword>
<dbReference type="Pfam" id="PF03840">
    <property type="entry name" value="SecG"/>
    <property type="match status" value="1"/>
</dbReference>
<dbReference type="GO" id="GO:0005886">
    <property type="term" value="C:plasma membrane"/>
    <property type="evidence" value="ECO:0007669"/>
    <property type="project" value="UniProtKB-SubCell"/>
</dbReference>
<reference evidence="11" key="1">
    <citation type="submission" date="2016-02" db="EMBL/GenBank/DDBJ databases">
        <title>Draft Genome Sequence of Sporotomaculum syntrophicum Strain FB, a Syntrophic Benzoate Degrader.</title>
        <authorList>
            <person name="Nobu M.K."/>
            <person name="Narihiro T."/>
            <person name="Qiu Y.-L."/>
            <person name="Ohashi A."/>
            <person name="Liu W.-T."/>
            <person name="Yuji S."/>
        </authorList>
    </citation>
    <scope>NUCLEOTIDE SEQUENCE</scope>
    <source>
        <strain evidence="11">FB</strain>
    </source>
</reference>
<dbReference type="RefSeq" id="WP_161821276.1">
    <property type="nucleotide sequence ID" value="NZ_LSRS01000002.1"/>
</dbReference>
<accession>A0A9D3AZQ2</accession>
<dbReference type="PRINTS" id="PR01651">
    <property type="entry name" value="SECGEXPORT"/>
</dbReference>
<evidence type="ECO:0000256" key="1">
    <source>
        <dbReference type="ARBA" id="ARBA00004651"/>
    </source>
</evidence>
<keyword evidence="9 10" id="KW-0472">Membrane</keyword>
<comment type="similarity">
    <text evidence="2 10">Belongs to the SecG family.</text>
</comment>
<evidence type="ECO:0000256" key="2">
    <source>
        <dbReference type="ARBA" id="ARBA00008445"/>
    </source>
</evidence>
<evidence type="ECO:0000313" key="11">
    <source>
        <dbReference type="EMBL" id="KAF1086144.1"/>
    </source>
</evidence>
<dbReference type="Proteomes" id="UP000798488">
    <property type="component" value="Unassembled WGS sequence"/>
</dbReference>
<dbReference type="GO" id="GO:0009306">
    <property type="term" value="P:protein secretion"/>
    <property type="evidence" value="ECO:0007669"/>
    <property type="project" value="UniProtKB-UniRule"/>
</dbReference>
<keyword evidence="5 10" id="KW-0812">Transmembrane</keyword>
<keyword evidence="6 10" id="KW-0653">Protein transport</keyword>
<keyword evidence="7 10" id="KW-1133">Transmembrane helix</keyword>
<protein>
    <recommendedName>
        <fullName evidence="10">Protein-export membrane protein SecG</fullName>
    </recommendedName>
</protein>
<evidence type="ECO:0000256" key="4">
    <source>
        <dbReference type="ARBA" id="ARBA00022475"/>
    </source>
</evidence>
<keyword evidence="12" id="KW-1185">Reference proteome</keyword>
<comment type="caution">
    <text evidence="11">The sequence shown here is derived from an EMBL/GenBank/DDBJ whole genome shotgun (WGS) entry which is preliminary data.</text>
</comment>
<proteinExistence type="inferred from homology"/>
<dbReference type="EMBL" id="LSRS01000002">
    <property type="protein sequence ID" value="KAF1086144.1"/>
    <property type="molecule type" value="Genomic_DNA"/>
</dbReference>
<dbReference type="InterPro" id="IPR004692">
    <property type="entry name" value="SecG"/>
</dbReference>
<evidence type="ECO:0000256" key="6">
    <source>
        <dbReference type="ARBA" id="ARBA00022927"/>
    </source>
</evidence>
<dbReference type="GO" id="GO:0015450">
    <property type="term" value="F:protein-transporting ATPase activity"/>
    <property type="evidence" value="ECO:0007669"/>
    <property type="project" value="UniProtKB-UniRule"/>
</dbReference>
<dbReference type="GO" id="GO:0065002">
    <property type="term" value="P:intracellular protein transmembrane transport"/>
    <property type="evidence" value="ECO:0007669"/>
    <property type="project" value="TreeGrafter"/>
</dbReference>
<dbReference type="OrthoDB" id="1651166at2"/>
<dbReference type="NCBIfam" id="TIGR00810">
    <property type="entry name" value="secG"/>
    <property type="match status" value="1"/>
</dbReference>
<evidence type="ECO:0000256" key="10">
    <source>
        <dbReference type="RuleBase" id="RU365087"/>
    </source>
</evidence>
<evidence type="ECO:0000313" key="12">
    <source>
        <dbReference type="Proteomes" id="UP000798488"/>
    </source>
</evidence>
<keyword evidence="8 10" id="KW-0811">Translocation</keyword>
<comment type="subcellular location">
    <subcellularLocation>
        <location evidence="1 10">Cell membrane</location>
        <topology evidence="1 10">Multi-pass membrane protein</topology>
    </subcellularLocation>
</comment>
<evidence type="ECO:0000256" key="3">
    <source>
        <dbReference type="ARBA" id="ARBA00022448"/>
    </source>
</evidence>
<dbReference type="PANTHER" id="PTHR34182">
    <property type="entry name" value="PROTEIN-EXPORT MEMBRANE PROTEIN SECG"/>
    <property type="match status" value="1"/>
</dbReference>
<evidence type="ECO:0000256" key="8">
    <source>
        <dbReference type="ARBA" id="ARBA00023010"/>
    </source>
</evidence>
<comment type="function">
    <text evidence="10">Involved in protein export. Participates in an early event of protein translocation.</text>
</comment>
<organism evidence="11 12">
    <name type="scientific">Sporotomaculum syntrophicum</name>
    <dbReference type="NCBI Taxonomy" id="182264"/>
    <lineage>
        <taxon>Bacteria</taxon>
        <taxon>Bacillati</taxon>
        <taxon>Bacillota</taxon>
        <taxon>Clostridia</taxon>
        <taxon>Eubacteriales</taxon>
        <taxon>Desulfallaceae</taxon>
        <taxon>Sporotomaculum</taxon>
    </lineage>
</organism>
<name>A0A9D3AZQ2_9FIRM</name>
<sequence>MAVGEIILTVLQVILSIGLITVVLLQSGKSAGLSGSIAGGAETFFGKKKGLDDFLAKITVLVAIAFAAVSLILVVLAR</sequence>
<dbReference type="PANTHER" id="PTHR34182:SF1">
    <property type="entry name" value="PROTEIN-EXPORT MEMBRANE PROTEIN SECG"/>
    <property type="match status" value="1"/>
</dbReference>
<evidence type="ECO:0000256" key="5">
    <source>
        <dbReference type="ARBA" id="ARBA00022692"/>
    </source>
</evidence>
<evidence type="ECO:0000256" key="7">
    <source>
        <dbReference type="ARBA" id="ARBA00022989"/>
    </source>
</evidence>
<evidence type="ECO:0000256" key="9">
    <source>
        <dbReference type="ARBA" id="ARBA00023136"/>
    </source>
</evidence>